<evidence type="ECO:0000313" key="3">
    <source>
        <dbReference type="Proteomes" id="UP001229421"/>
    </source>
</evidence>
<reference evidence="2" key="1">
    <citation type="journal article" date="2023" name="bioRxiv">
        <title>Improved chromosome-level genome assembly for marigold (Tagetes erecta).</title>
        <authorList>
            <person name="Jiang F."/>
            <person name="Yuan L."/>
            <person name="Wang S."/>
            <person name="Wang H."/>
            <person name="Xu D."/>
            <person name="Wang A."/>
            <person name="Fan W."/>
        </authorList>
    </citation>
    <scope>NUCLEOTIDE SEQUENCE</scope>
    <source>
        <strain evidence="2">WSJ</strain>
        <tissue evidence="2">Leaf</tissue>
    </source>
</reference>
<evidence type="ECO:0000256" key="1">
    <source>
        <dbReference type="SAM" id="MobiDB-lite"/>
    </source>
</evidence>
<comment type="caution">
    <text evidence="2">The sequence shown here is derived from an EMBL/GenBank/DDBJ whole genome shotgun (WGS) entry which is preliminary data.</text>
</comment>
<name>A0AAD8KMQ5_TARER</name>
<feature type="compositionally biased region" description="Basic residues" evidence="1">
    <location>
        <begin position="42"/>
        <end position="51"/>
    </location>
</feature>
<keyword evidence="3" id="KW-1185">Reference proteome</keyword>
<sequence>MLLRIFMNVPISFETKPCHFICKVAREGKGREGNNTMLNPKEKKRRKEKKRMSKSLFIYYLKATPFLSFVQQTLCHFHITQIVAK</sequence>
<feature type="region of interest" description="Disordered" evidence="1">
    <location>
        <begin position="30"/>
        <end position="51"/>
    </location>
</feature>
<accession>A0AAD8KMQ5</accession>
<organism evidence="2 3">
    <name type="scientific">Tagetes erecta</name>
    <name type="common">African marigold</name>
    <dbReference type="NCBI Taxonomy" id="13708"/>
    <lineage>
        <taxon>Eukaryota</taxon>
        <taxon>Viridiplantae</taxon>
        <taxon>Streptophyta</taxon>
        <taxon>Embryophyta</taxon>
        <taxon>Tracheophyta</taxon>
        <taxon>Spermatophyta</taxon>
        <taxon>Magnoliopsida</taxon>
        <taxon>eudicotyledons</taxon>
        <taxon>Gunneridae</taxon>
        <taxon>Pentapetalae</taxon>
        <taxon>asterids</taxon>
        <taxon>campanulids</taxon>
        <taxon>Asterales</taxon>
        <taxon>Asteraceae</taxon>
        <taxon>Asteroideae</taxon>
        <taxon>Heliantheae alliance</taxon>
        <taxon>Tageteae</taxon>
        <taxon>Tagetes</taxon>
    </lineage>
</organism>
<proteinExistence type="predicted"/>
<dbReference type="Proteomes" id="UP001229421">
    <property type="component" value="Unassembled WGS sequence"/>
</dbReference>
<evidence type="ECO:0000313" key="2">
    <source>
        <dbReference type="EMBL" id="KAK1425915.1"/>
    </source>
</evidence>
<gene>
    <name evidence="2" type="ORF">QVD17_21278</name>
</gene>
<dbReference type="EMBL" id="JAUHHV010000005">
    <property type="protein sequence ID" value="KAK1425915.1"/>
    <property type="molecule type" value="Genomic_DNA"/>
</dbReference>
<protein>
    <submittedName>
        <fullName evidence="2">Uncharacterized protein</fullName>
    </submittedName>
</protein>
<dbReference type="AlphaFoldDB" id="A0AAD8KMQ5"/>